<sequence>MPQQIFGGFFHNAFVNVYYPSQHFPDLSAADVRALARHAAESVACYKNSFRSRELRFYWRCIHSLFKAGVALVYCIRVAATLPQQQQGEGEEMNVPNLVDTVNDCSSIIWAMVERYPQGQAYRDVFESLVNSVLGKDGGDQVQQQQQQQPSLVQQQQASAGDVQEHSGLVFCGGFGGYGSAVYRDRGAVLGVCAAVSCWVRLIGS</sequence>
<dbReference type="GO" id="GO:0005634">
    <property type="term" value="C:nucleus"/>
    <property type="evidence" value="ECO:0007669"/>
    <property type="project" value="UniProtKB-SubCell"/>
</dbReference>
<keyword evidence="3" id="KW-0862">Zinc</keyword>
<evidence type="ECO:0000256" key="2">
    <source>
        <dbReference type="ARBA" id="ARBA00022723"/>
    </source>
</evidence>
<dbReference type="GO" id="GO:0043565">
    <property type="term" value="F:sequence-specific DNA binding"/>
    <property type="evidence" value="ECO:0007669"/>
    <property type="project" value="TreeGrafter"/>
</dbReference>
<protein>
    <submittedName>
        <fullName evidence="8">Fungal specific transcription factor</fullName>
    </submittedName>
</protein>
<evidence type="ECO:0000256" key="4">
    <source>
        <dbReference type="ARBA" id="ARBA00023015"/>
    </source>
</evidence>
<dbReference type="HOGENOM" id="CLU_1337420_0_0_1"/>
<dbReference type="InterPro" id="IPR052202">
    <property type="entry name" value="Yeast_MetPath_Reg"/>
</dbReference>
<dbReference type="EMBL" id="KB020586">
    <property type="protein sequence ID" value="ELA34990.1"/>
    <property type="molecule type" value="Genomic_DNA"/>
</dbReference>
<keyword evidence="6" id="KW-0804">Transcription</keyword>
<evidence type="ECO:0000256" key="3">
    <source>
        <dbReference type="ARBA" id="ARBA00022833"/>
    </source>
</evidence>
<evidence type="ECO:0000256" key="6">
    <source>
        <dbReference type="ARBA" id="ARBA00023163"/>
    </source>
</evidence>
<name>L2G9D4_COLFN</name>
<gene>
    <name evidence="8" type="ORF">CGGC5_5251</name>
</gene>
<evidence type="ECO:0000313" key="8">
    <source>
        <dbReference type="EMBL" id="ELA34990.1"/>
    </source>
</evidence>
<evidence type="ECO:0000256" key="5">
    <source>
        <dbReference type="ARBA" id="ARBA00023125"/>
    </source>
</evidence>
<keyword evidence="5" id="KW-0238">DNA-binding</keyword>
<keyword evidence="4" id="KW-0805">Transcription regulation</keyword>
<evidence type="ECO:0000256" key="1">
    <source>
        <dbReference type="ARBA" id="ARBA00004123"/>
    </source>
</evidence>
<comment type="subcellular location">
    <subcellularLocation>
        <location evidence="1">Nucleus</location>
    </subcellularLocation>
</comment>
<dbReference type="PANTHER" id="PTHR47782">
    <property type="entry name" value="ZN(II)2CYS6 TRANSCRIPTION FACTOR (EUROFUNG)-RELATED"/>
    <property type="match status" value="1"/>
</dbReference>
<dbReference type="AlphaFoldDB" id="L2G9D4"/>
<accession>L2G9D4</accession>
<dbReference type="GO" id="GO:0000981">
    <property type="term" value="F:DNA-binding transcription factor activity, RNA polymerase II-specific"/>
    <property type="evidence" value="ECO:0007669"/>
    <property type="project" value="TreeGrafter"/>
</dbReference>
<reference evidence="8" key="1">
    <citation type="submission" date="2012-08" db="EMBL/GenBank/DDBJ databases">
        <title>Genome analysis of Colletotrichum orbiculare and Colletotrichum fructicola.</title>
        <authorList>
            <person name="Gan P.H.P."/>
            <person name="Ikeda K."/>
            <person name="Irieda H."/>
            <person name="Narusaka M."/>
            <person name="O'Connell R.J."/>
            <person name="Narusaka Y."/>
            <person name="Takano Y."/>
            <person name="Kubo Y."/>
            <person name="Shirasu K."/>
        </authorList>
    </citation>
    <scope>NUCLEOTIDE SEQUENCE</scope>
    <source>
        <strain evidence="8">Nara gc5</strain>
    </source>
</reference>
<keyword evidence="7" id="KW-0539">Nucleus</keyword>
<keyword evidence="2" id="KW-0479">Metal-binding</keyword>
<organism evidence="8">
    <name type="scientific">Colletotrichum fructicola (strain Nara gc5)</name>
    <name type="common">Anthracnose fungus</name>
    <name type="synonym">Colletotrichum gloeosporioides (strain Nara gc5)</name>
    <dbReference type="NCBI Taxonomy" id="1213859"/>
    <lineage>
        <taxon>Eukaryota</taxon>
        <taxon>Fungi</taxon>
        <taxon>Dikarya</taxon>
        <taxon>Ascomycota</taxon>
        <taxon>Pezizomycotina</taxon>
        <taxon>Sordariomycetes</taxon>
        <taxon>Hypocreomycetidae</taxon>
        <taxon>Glomerellales</taxon>
        <taxon>Glomerellaceae</taxon>
        <taxon>Colletotrichum</taxon>
        <taxon>Colletotrichum gloeosporioides species complex</taxon>
    </lineage>
</organism>
<evidence type="ECO:0000256" key="7">
    <source>
        <dbReference type="ARBA" id="ARBA00023242"/>
    </source>
</evidence>
<proteinExistence type="predicted"/>
<dbReference type="GO" id="GO:0046872">
    <property type="term" value="F:metal ion binding"/>
    <property type="evidence" value="ECO:0007669"/>
    <property type="project" value="UniProtKB-KW"/>
</dbReference>
<dbReference type="PANTHER" id="PTHR47782:SF12">
    <property type="entry name" value="ZN(II)2CYS6 TRANSCRIPTION FACTOR (EUROFUNG)"/>
    <property type="match status" value="1"/>
</dbReference>
<dbReference type="GO" id="GO:0045944">
    <property type="term" value="P:positive regulation of transcription by RNA polymerase II"/>
    <property type="evidence" value="ECO:0007669"/>
    <property type="project" value="TreeGrafter"/>
</dbReference>